<dbReference type="Proteomes" id="UP000095209">
    <property type="component" value="Unassembled WGS sequence"/>
</dbReference>
<evidence type="ECO:0000256" key="1">
    <source>
        <dbReference type="SAM" id="MobiDB-lite"/>
    </source>
</evidence>
<feature type="compositionally biased region" description="Basic and acidic residues" evidence="1">
    <location>
        <begin position="458"/>
        <end position="471"/>
    </location>
</feature>
<proteinExistence type="predicted"/>
<dbReference type="STRING" id="1305675.BFG57_05700"/>
<sequence length="515" mass="58197">MFFATSLNPTHVNAAEVKTIEEITNTPGTWYVGLTPPNVDLDKPPIVFVQGLHGQAQDWFEETVYYGDNDMYQIAYDNGYRTAFVQLEDATGGDAADMWKNGEMLASMLEEINQHFNESVNIVAHSKGGIDTQSALIHYDAWQYVNNIVTLSSPHHGTPLADAANSWWANWIAELIGYGDEGSLVLQTGEMENFRNITDNHENATKNKYFTLAGTDWGPFGSALYSGGLYIWEDNDGLVPVTSTKLPYAEHIDTLDLNHDNIRIGSEIFSYFDSKLVGTNSTQQEVMFKSINHEEDIPERLIEGGELDEGQSVQQDVYVENDYDSVIFQVWTADDDTSVELTSPNGEIYDLTSSEYDKSEDTQIFKNATIQQYSIDSPEQGAWKVTMNSEKKDAYLSMTHFIGEETIELDKKSLFNTKVKKDSTVRFKVKDAEKWDMDSFDIDIKAQKSKDKKLKNKKSSDKKNKVKKEKDNELIVDMPEITEPGTYNITFNISGKTADGNPFKRTIIQSVYIKK</sequence>
<evidence type="ECO:0000313" key="4">
    <source>
        <dbReference type="Proteomes" id="UP000095209"/>
    </source>
</evidence>
<keyword evidence="4" id="KW-1185">Reference proteome</keyword>
<dbReference type="PANTHER" id="PTHR37946:SF1">
    <property type="entry name" value="SLL1969 PROTEIN"/>
    <property type="match status" value="1"/>
</dbReference>
<accession>A0A1E5LBE5</accession>
<dbReference type="InterPro" id="IPR029058">
    <property type="entry name" value="AB_hydrolase_fold"/>
</dbReference>
<dbReference type="SUPFAM" id="SSF53474">
    <property type="entry name" value="alpha/beta-Hydrolases"/>
    <property type="match status" value="1"/>
</dbReference>
<dbReference type="AlphaFoldDB" id="A0A1E5LBE5"/>
<evidence type="ECO:0000259" key="2">
    <source>
        <dbReference type="Pfam" id="PF07819"/>
    </source>
</evidence>
<feature type="domain" description="GPI inositol-deacylase PGAP1-like alpha/beta" evidence="2">
    <location>
        <begin position="42"/>
        <end position="161"/>
    </location>
</feature>
<dbReference type="InterPro" id="IPR012908">
    <property type="entry name" value="PGAP1-ab_dom-like"/>
</dbReference>
<reference evidence="3 4" key="1">
    <citation type="submission" date="2016-08" db="EMBL/GenBank/DDBJ databases">
        <title>Genome of Bacillus solimangrovi GH2-4.</title>
        <authorList>
            <person name="Lim S."/>
            <person name="Kim B.-C."/>
        </authorList>
    </citation>
    <scope>NUCLEOTIDE SEQUENCE [LARGE SCALE GENOMIC DNA]</scope>
    <source>
        <strain evidence="3 4">GH2-4</strain>
    </source>
</reference>
<dbReference type="PANTHER" id="PTHR37946">
    <property type="entry name" value="SLL1969 PROTEIN"/>
    <property type="match status" value="1"/>
</dbReference>
<dbReference type="GO" id="GO:0016788">
    <property type="term" value="F:hydrolase activity, acting on ester bonds"/>
    <property type="evidence" value="ECO:0007669"/>
    <property type="project" value="InterPro"/>
</dbReference>
<organism evidence="3 4">
    <name type="scientific">Bacillus solimangrovi</name>
    <dbReference type="NCBI Taxonomy" id="1305675"/>
    <lineage>
        <taxon>Bacteria</taxon>
        <taxon>Bacillati</taxon>
        <taxon>Bacillota</taxon>
        <taxon>Bacilli</taxon>
        <taxon>Bacillales</taxon>
        <taxon>Bacillaceae</taxon>
        <taxon>Bacillus</taxon>
    </lineage>
</organism>
<feature type="region of interest" description="Disordered" evidence="1">
    <location>
        <begin position="452"/>
        <end position="471"/>
    </location>
</feature>
<dbReference type="EMBL" id="MJEH01000062">
    <property type="protein sequence ID" value="OEH91417.1"/>
    <property type="molecule type" value="Genomic_DNA"/>
</dbReference>
<name>A0A1E5LBE5_9BACI</name>
<protein>
    <recommendedName>
        <fullName evidence="2">GPI inositol-deacylase PGAP1-like alpha/beta domain-containing protein</fullName>
    </recommendedName>
</protein>
<dbReference type="ESTHER" id="9baci-a0a1e5lbe5">
    <property type="family name" value="BlEst2-lipase-like"/>
</dbReference>
<evidence type="ECO:0000313" key="3">
    <source>
        <dbReference type="EMBL" id="OEH91417.1"/>
    </source>
</evidence>
<gene>
    <name evidence="3" type="ORF">BFG57_05700</name>
</gene>
<dbReference type="Pfam" id="PF07819">
    <property type="entry name" value="PGAP1"/>
    <property type="match status" value="1"/>
</dbReference>
<dbReference type="Gene3D" id="3.40.50.1820">
    <property type="entry name" value="alpha/beta hydrolase"/>
    <property type="match status" value="1"/>
</dbReference>
<comment type="caution">
    <text evidence="3">The sequence shown here is derived from an EMBL/GenBank/DDBJ whole genome shotgun (WGS) entry which is preliminary data.</text>
</comment>